<dbReference type="EnsemblFungi" id="MAPG_04242T0">
    <property type="protein sequence ID" value="MAPG_04242T0"/>
    <property type="gene ID" value="MAPG_04242"/>
</dbReference>
<evidence type="ECO:0000256" key="4">
    <source>
        <dbReference type="ARBA" id="ARBA00022729"/>
    </source>
</evidence>
<dbReference type="GO" id="GO:0000139">
    <property type="term" value="C:Golgi membrane"/>
    <property type="evidence" value="ECO:0007669"/>
    <property type="project" value="UniProtKB-SubCell"/>
</dbReference>
<keyword evidence="6 10" id="KW-0472">Membrane</keyword>
<dbReference type="EMBL" id="GL876968">
    <property type="protein sequence ID" value="KLU85212.1"/>
    <property type="molecule type" value="Genomic_DNA"/>
</dbReference>
<evidence type="ECO:0000313" key="15">
    <source>
        <dbReference type="Proteomes" id="UP000011715"/>
    </source>
</evidence>
<evidence type="ECO:0000259" key="12">
    <source>
        <dbReference type="PROSITE" id="PS51914"/>
    </source>
</evidence>
<evidence type="ECO:0000256" key="7">
    <source>
        <dbReference type="ARBA" id="ARBA00023157"/>
    </source>
</evidence>
<keyword evidence="2" id="KW-0813">Transport</keyword>
<evidence type="ECO:0000256" key="3">
    <source>
        <dbReference type="ARBA" id="ARBA00022692"/>
    </source>
</evidence>
<protein>
    <recommendedName>
        <fullName evidence="12">MRH domain-containing protein</fullName>
    </recommendedName>
</protein>
<dbReference type="VEuPathDB" id="FungiDB:MAPG_04242"/>
<evidence type="ECO:0000256" key="1">
    <source>
        <dbReference type="ARBA" id="ARBA00004308"/>
    </source>
</evidence>
<accession>A0A0C4DW68</accession>
<keyword evidence="5 10" id="KW-1133">Transmembrane helix</keyword>
<name>A0A0C4DW68_MAGP6</name>
<evidence type="ECO:0000256" key="8">
    <source>
        <dbReference type="ARBA" id="ARBA00023180"/>
    </source>
</evidence>
<feature type="chain" id="PRO_5009385377" description="MRH domain-containing protein" evidence="11">
    <location>
        <begin position="28"/>
        <end position="351"/>
    </location>
</feature>
<evidence type="ECO:0000256" key="10">
    <source>
        <dbReference type="SAM" id="Phobius"/>
    </source>
</evidence>
<dbReference type="Pfam" id="PF02157">
    <property type="entry name" value="Man-6-P_recep"/>
    <property type="match status" value="1"/>
</dbReference>
<evidence type="ECO:0000256" key="11">
    <source>
        <dbReference type="SAM" id="SignalP"/>
    </source>
</evidence>
<reference evidence="14" key="4">
    <citation type="journal article" date="2015" name="G3 (Bethesda)">
        <title>Genome sequences of three phytopathogenic species of the Magnaporthaceae family of fungi.</title>
        <authorList>
            <person name="Okagaki L.H."/>
            <person name="Nunes C.C."/>
            <person name="Sailsbery J."/>
            <person name="Clay B."/>
            <person name="Brown D."/>
            <person name="John T."/>
            <person name="Oh Y."/>
            <person name="Young N."/>
            <person name="Fitzgerald M."/>
            <person name="Haas B.J."/>
            <person name="Zeng Q."/>
            <person name="Young S."/>
            <person name="Adiconis X."/>
            <person name="Fan L."/>
            <person name="Levin J.Z."/>
            <person name="Mitchell T.K."/>
            <person name="Okubara P.A."/>
            <person name="Farman M.L."/>
            <person name="Kohn L.M."/>
            <person name="Birren B."/>
            <person name="Ma L.-J."/>
            <person name="Dean R.A."/>
        </authorList>
    </citation>
    <scope>NUCLEOTIDE SEQUENCE</scope>
    <source>
        <strain evidence="14">ATCC 64411 / 73-15</strain>
    </source>
</reference>
<dbReference type="InterPro" id="IPR044865">
    <property type="entry name" value="MRH_dom"/>
</dbReference>
<dbReference type="SUPFAM" id="SSF50911">
    <property type="entry name" value="Mannose 6-phosphate receptor domain"/>
    <property type="match status" value="1"/>
</dbReference>
<feature type="signal peptide" evidence="11">
    <location>
        <begin position="1"/>
        <end position="27"/>
    </location>
</feature>
<proteinExistence type="predicted"/>
<reference evidence="13" key="1">
    <citation type="submission" date="2010-05" db="EMBL/GenBank/DDBJ databases">
        <title>The Genome Sequence of Magnaporthe poae strain ATCC 64411.</title>
        <authorList>
            <consortium name="The Broad Institute Genome Sequencing Platform"/>
            <consortium name="Broad Institute Genome Sequencing Center for Infectious Disease"/>
            <person name="Ma L.-J."/>
            <person name="Dead R."/>
            <person name="Young S."/>
            <person name="Zeng Q."/>
            <person name="Koehrsen M."/>
            <person name="Alvarado L."/>
            <person name="Berlin A."/>
            <person name="Chapman S.B."/>
            <person name="Chen Z."/>
            <person name="Freedman E."/>
            <person name="Gellesch M."/>
            <person name="Goldberg J."/>
            <person name="Griggs A."/>
            <person name="Gujja S."/>
            <person name="Heilman E.R."/>
            <person name="Heiman D."/>
            <person name="Hepburn T."/>
            <person name="Howarth C."/>
            <person name="Jen D."/>
            <person name="Larson L."/>
            <person name="Mehta T."/>
            <person name="Neiman D."/>
            <person name="Pearson M."/>
            <person name="Roberts A."/>
            <person name="Saif S."/>
            <person name="Shea T."/>
            <person name="Shenoy N."/>
            <person name="Sisk P."/>
            <person name="Stolte C."/>
            <person name="Sykes S."/>
            <person name="Walk T."/>
            <person name="White J."/>
            <person name="Yandava C."/>
            <person name="Haas B."/>
            <person name="Nusbaum C."/>
            <person name="Birren B."/>
        </authorList>
    </citation>
    <scope>NUCLEOTIDE SEQUENCE</scope>
    <source>
        <strain evidence="13">ATCC 64411</strain>
    </source>
</reference>
<dbReference type="PANTHER" id="PTHR15071:SF0">
    <property type="entry name" value="MANNOSE 6-PHOSPHATE RECEPTOR-LIKE PROTEIN 1"/>
    <property type="match status" value="1"/>
</dbReference>
<dbReference type="GO" id="GO:0007034">
    <property type="term" value="P:vacuolar transport"/>
    <property type="evidence" value="ECO:0007669"/>
    <property type="project" value="TreeGrafter"/>
</dbReference>
<evidence type="ECO:0000313" key="14">
    <source>
        <dbReference type="EnsemblFungi" id="MAPG_04242T0"/>
    </source>
</evidence>
<reference evidence="14" key="5">
    <citation type="submission" date="2015-06" db="UniProtKB">
        <authorList>
            <consortium name="EnsemblFungi"/>
        </authorList>
    </citation>
    <scope>IDENTIFICATION</scope>
    <source>
        <strain evidence="14">ATCC 64411</strain>
    </source>
</reference>
<sequence length="351" mass="37948">MLKHWICPDTDCTLLLALVVLADVSLAADAGKTTTTAEPCTATSTVGFHDLRKDTAVAPPEHGAKPKSGGPTADYFARGWDYPANFTLNICAPVVKPVKDVVGLDGSGAWKNVSAYYELEGKVYSLGQASSALTARGRKVSLQYTGGSPCGGDGRTKDKRAPSVHSGAAYHEFDDEAAAEGARRDQLRQSAVSRERRKSATLAFVCDHDMVGEKAAVSYIGSSPDGCAYFFDVRSSHACAGVEPHPRGSVGPGGLFAIILLIAVMVYVLGGVFYQRTVAHARGWRQLPNYSLWAGIWEFLSDMFVIITSSCSRCLPGRRGYRTISSSPNSRSRNREDENRLIDQLDEEWDD</sequence>
<evidence type="ECO:0000256" key="6">
    <source>
        <dbReference type="ARBA" id="ARBA00023136"/>
    </source>
</evidence>
<evidence type="ECO:0000256" key="2">
    <source>
        <dbReference type="ARBA" id="ARBA00022448"/>
    </source>
</evidence>
<dbReference type="PANTHER" id="PTHR15071">
    <property type="entry name" value="MANNOSE-6-PHOSPHATE RECEPTOR FAMILY MEMBER"/>
    <property type="match status" value="1"/>
</dbReference>
<dbReference type="InterPro" id="IPR028927">
    <property type="entry name" value="Man-6-P_rcpt"/>
</dbReference>
<dbReference type="AlphaFoldDB" id="A0A0C4DW68"/>
<evidence type="ECO:0000256" key="9">
    <source>
        <dbReference type="SAM" id="MobiDB-lite"/>
    </source>
</evidence>
<dbReference type="Proteomes" id="UP000011715">
    <property type="component" value="Unassembled WGS sequence"/>
</dbReference>
<dbReference type="GO" id="GO:0005770">
    <property type="term" value="C:late endosome"/>
    <property type="evidence" value="ECO:0007669"/>
    <property type="project" value="TreeGrafter"/>
</dbReference>
<keyword evidence="15" id="KW-1185">Reference proteome</keyword>
<gene>
    <name evidence="13" type="ORF">MAPG_04242</name>
</gene>
<dbReference type="GO" id="GO:0010008">
    <property type="term" value="C:endosome membrane"/>
    <property type="evidence" value="ECO:0007669"/>
    <property type="project" value="UniProtKB-SubCell"/>
</dbReference>
<dbReference type="OMA" id="RTKSTIM"/>
<evidence type="ECO:0000313" key="13">
    <source>
        <dbReference type="EMBL" id="KLU85212.1"/>
    </source>
</evidence>
<feature type="transmembrane region" description="Helical" evidence="10">
    <location>
        <begin position="254"/>
        <end position="274"/>
    </location>
</feature>
<dbReference type="PROSITE" id="PS51914">
    <property type="entry name" value="MRH"/>
    <property type="match status" value="1"/>
</dbReference>
<comment type="subcellular location">
    <subcellularLocation>
        <location evidence="1">Endomembrane system</location>
    </subcellularLocation>
</comment>
<feature type="domain" description="MRH" evidence="12">
    <location>
        <begin position="38"/>
        <end position="241"/>
    </location>
</feature>
<dbReference type="EMBL" id="ADBL01001005">
    <property type="status" value="NOT_ANNOTATED_CDS"/>
    <property type="molecule type" value="Genomic_DNA"/>
</dbReference>
<reference evidence="15" key="2">
    <citation type="submission" date="2010-05" db="EMBL/GenBank/DDBJ databases">
        <title>The genome sequence of Magnaporthe poae strain ATCC 64411.</title>
        <authorList>
            <person name="Ma L.-J."/>
            <person name="Dead R."/>
            <person name="Young S."/>
            <person name="Zeng Q."/>
            <person name="Koehrsen M."/>
            <person name="Alvarado L."/>
            <person name="Berlin A."/>
            <person name="Chapman S.B."/>
            <person name="Chen Z."/>
            <person name="Freedman E."/>
            <person name="Gellesch M."/>
            <person name="Goldberg J."/>
            <person name="Griggs A."/>
            <person name="Gujja S."/>
            <person name="Heilman E.R."/>
            <person name="Heiman D."/>
            <person name="Hepburn T."/>
            <person name="Howarth C."/>
            <person name="Jen D."/>
            <person name="Larson L."/>
            <person name="Mehta T."/>
            <person name="Neiman D."/>
            <person name="Pearson M."/>
            <person name="Roberts A."/>
            <person name="Saif S."/>
            <person name="Shea T."/>
            <person name="Shenoy N."/>
            <person name="Sisk P."/>
            <person name="Stolte C."/>
            <person name="Sykes S."/>
            <person name="Walk T."/>
            <person name="White J."/>
            <person name="Yandava C."/>
            <person name="Haas B."/>
            <person name="Nusbaum C."/>
            <person name="Birren B."/>
        </authorList>
    </citation>
    <scope>NUCLEOTIDE SEQUENCE [LARGE SCALE GENOMIC DNA]</scope>
    <source>
        <strain evidence="15">ATCC 64411 / 73-15</strain>
    </source>
</reference>
<organism evidence="14 15">
    <name type="scientific">Magnaporthiopsis poae (strain ATCC 64411 / 73-15)</name>
    <name type="common">Kentucky bluegrass fungus</name>
    <name type="synonym">Magnaporthe poae</name>
    <dbReference type="NCBI Taxonomy" id="644358"/>
    <lineage>
        <taxon>Eukaryota</taxon>
        <taxon>Fungi</taxon>
        <taxon>Dikarya</taxon>
        <taxon>Ascomycota</taxon>
        <taxon>Pezizomycotina</taxon>
        <taxon>Sordariomycetes</taxon>
        <taxon>Sordariomycetidae</taxon>
        <taxon>Magnaporthales</taxon>
        <taxon>Magnaporthaceae</taxon>
        <taxon>Magnaporthiopsis</taxon>
    </lineage>
</organism>
<reference evidence="13" key="3">
    <citation type="submission" date="2011-03" db="EMBL/GenBank/DDBJ databases">
        <title>Annotation of Magnaporthe poae ATCC 64411.</title>
        <authorList>
            <person name="Ma L.-J."/>
            <person name="Dead R."/>
            <person name="Young S.K."/>
            <person name="Zeng Q."/>
            <person name="Gargeya S."/>
            <person name="Fitzgerald M."/>
            <person name="Haas B."/>
            <person name="Abouelleil A."/>
            <person name="Alvarado L."/>
            <person name="Arachchi H.M."/>
            <person name="Berlin A."/>
            <person name="Brown A."/>
            <person name="Chapman S.B."/>
            <person name="Chen Z."/>
            <person name="Dunbar C."/>
            <person name="Freedman E."/>
            <person name="Gearin G."/>
            <person name="Gellesch M."/>
            <person name="Goldberg J."/>
            <person name="Griggs A."/>
            <person name="Gujja S."/>
            <person name="Heiman D."/>
            <person name="Howarth C."/>
            <person name="Larson L."/>
            <person name="Lui A."/>
            <person name="MacDonald P.J.P."/>
            <person name="Mehta T."/>
            <person name="Montmayeur A."/>
            <person name="Murphy C."/>
            <person name="Neiman D."/>
            <person name="Pearson M."/>
            <person name="Priest M."/>
            <person name="Roberts A."/>
            <person name="Saif S."/>
            <person name="Shea T."/>
            <person name="Shenoy N."/>
            <person name="Sisk P."/>
            <person name="Stolte C."/>
            <person name="Sykes S."/>
            <person name="Yandava C."/>
            <person name="Wortman J."/>
            <person name="Nusbaum C."/>
            <person name="Birren B."/>
        </authorList>
    </citation>
    <scope>NUCLEOTIDE SEQUENCE</scope>
    <source>
        <strain evidence="13">ATCC 64411</strain>
    </source>
</reference>
<dbReference type="STRING" id="644358.A0A0C4DW68"/>
<dbReference type="Gene3D" id="2.70.130.10">
    <property type="entry name" value="Mannose-6-phosphate receptor binding domain"/>
    <property type="match status" value="1"/>
</dbReference>
<keyword evidence="3 10" id="KW-0812">Transmembrane</keyword>
<keyword evidence="7" id="KW-1015">Disulfide bond</keyword>
<evidence type="ECO:0000256" key="5">
    <source>
        <dbReference type="ARBA" id="ARBA00022989"/>
    </source>
</evidence>
<dbReference type="eggNOG" id="KOG4504">
    <property type="taxonomic scope" value="Eukaryota"/>
</dbReference>
<dbReference type="OrthoDB" id="4504960at2759"/>
<keyword evidence="8" id="KW-0325">Glycoprotein</keyword>
<dbReference type="InterPro" id="IPR009011">
    <property type="entry name" value="Man6P_isomerase_rcpt-bd_dom_sf"/>
</dbReference>
<feature type="region of interest" description="Disordered" evidence="9">
    <location>
        <begin position="146"/>
        <end position="165"/>
    </location>
</feature>
<keyword evidence="4 11" id="KW-0732">Signal</keyword>